<dbReference type="InterPro" id="IPR013766">
    <property type="entry name" value="Thioredoxin_domain"/>
</dbReference>
<dbReference type="Pfam" id="PF00085">
    <property type="entry name" value="Thioredoxin"/>
    <property type="match status" value="1"/>
</dbReference>
<evidence type="ECO:0000313" key="3">
    <source>
        <dbReference type="EMBL" id="PUD98672.1"/>
    </source>
</evidence>
<protein>
    <submittedName>
        <fullName evidence="3">Thioredoxin</fullName>
    </submittedName>
</protein>
<feature type="domain" description="Thioredoxin" evidence="2">
    <location>
        <begin position="38"/>
        <end position="120"/>
    </location>
</feature>
<comment type="caution">
    <text evidence="3">The sequence shown here is derived from an EMBL/GenBank/DDBJ whole genome shotgun (WGS) entry which is preliminary data.</text>
</comment>
<proteinExistence type="predicted"/>
<feature type="region of interest" description="Disordered" evidence="1">
    <location>
        <begin position="1"/>
        <end position="24"/>
    </location>
</feature>
<gene>
    <name evidence="3" type="ORF">C3L24_12340</name>
</gene>
<accession>A0A6N4DLW1</accession>
<dbReference type="AlphaFoldDB" id="A0A6N4DLW1"/>
<name>A0A6N4DLW1_9GAMM</name>
<dbReference type="Proteomes" id="UP000250928">
    <property type="component" value="Unassembled WGS sequence"/>
</dbReference>
<dbReference type="Gene3D" id="3.40.30.10">
    <property type="entry name" value="Glutaredoxin"/>
    <property type="match status" value="1"/>
</dbReference>
<organism evidence="3 4">
    <name type="scientific">Candidatus Sedimenticola endophacoides</name>
    <dbReference type="NCBI Taxonomy" id="2548426"/>
    <lineage>
        <taxon>Bacteria</taxon>
        <taxon>Pseudomonadati</taxon>
        <taxon>Pseudomonadota</taxon>
        <taxon>Gammaproteobacteria</taxon>
        <taxon>Chromatiales</taxon>
        <taxon>Sedimenticolaceae</taxon>
        <taxon>Sedimenticola</taxon>
    </lineage>
</organism>
<dbReference type="SUPFAM" id="SSF52833">
    <property type="entry name" value="Thioredoxin-like"/>
    <property type="match status" value="1"/>
</dbReference>
<dbReference type="CDD" id="cd02947">
    <property type="entry name" value="TRX_family"/>
    <property type="match status" value="1"/>
</dbReference>
<evidence type="ECO:0000259" key="2">
    <source>
        <dbReference type="Pfam" id="PF00085"/>
    </source>
</evidence>
<evidence type="ECO:0000313" key="4">
    <source>
        <dbReference type="Proteomes" id="UP000250928"/>
    </source>
</evidence>
<dbReference type="InterPro" id="IPR036249">
    <property type="entry name" value="Thioredoxin-like_sf"/>
</dbReference>
<evidence type="ECO:0000256" key="1">
    <source>
        <dbReference type="SAM" id="MobiDB-lite"/>
    </source>
</evidence>
<reference evidence="3 4" key="1">
    <citation type="submission" date="2018-01" db="EMBL/GenBank/DDBJ databases">
        <title>Novel co-symbiosis in the lucinid bivalve Phacoides pectinatus.</title>
        <authorList>
            <person name="Lim S.J."/>
            <person name="Davis B.G."/>
            <person name="Gill D.E."/>
            <person name="Engel A.S."/>
            <person name="Anderson L.C."/>
            <person name="Campbell B.J."/>
        </authorList>
    </citation>
    <scope>NUCLEOTIDE SEQUENCE [LARGE SCALE GENOMIC DNA]</scope>
    <source>
        <strain evidence="3">N3_P5</strain>
    </source>
</reference>
<sequence length="141" mass="15793">MNLTQHHPLNLTGPHLPGGTKGGYHRPMQETLFQTIVSPDALKECIRREPAVLIWFTGPGCRLCQDLKPRVATLIGARFPRLALVEVDCARSPEAAAQSRVFSVPTLQIYFEGQHFITKGRSFSLTELSSDLERPYQLFFG</sequence>
<dbReference type="EMBL" id="PQCO01000294">
    <property type="protein sequence ID" value="PUD98672.1"/>
    <property type="molecule type" value="Genomic_DNA"/>
</dbReference>